<dbReference type="OMA" id="WEESMHY"/>
<keyword evidence="5" id="KW-0445">Lipid transport</keyword>
<dbReference type="KEGG" id="dgr:6567822"/>
<dbReference type="PhylomeDB" id="B4JRV5"/>
<dbReference type="HOGENOM" id="CLU_007105_6_0_1"/>
<keyword evidence="5" id="KW-0813">Transport</keyword>
<dbReference type="GO" id="GO:0032934">
    <property type="term" value="F:sterol binding"/>
    <property type="evidence" value="ECO:0007669"/>
    <property type="project" value="TreeGrafter"/>
</dbReference>
<name>B4JRV5_DROGR</name>
<keyword evidence="2" id="KW-0597">Phosphoprotein</keyword>
<dbReference type="Proteomes" id="UP000001070">
    <property type="component" value="Unassembled WGS sequence"/>
</dbReference>
<dbReference type="PANTHER" id="PTHR10972">
    <property type="entry name" value="OXYSTEROL-BINDING PROTEIN-RELATED"/>
    <property type="match status" value="1"/>
</dbReference>
<organism evidence="8">
    <name type="scientific">Drosophila grimshawi</name>
    <name type="common">Hawaiian fruit fly</name>
    <name type="synonym">Idiomyia grimshawi</name>
    <dbReference type="NCBI Taxonomy" id="7222"/>
    <lineage>
        <taxon>Eukaryota</taxon>
        <taxon>Metazoa</taxon>
        <taxon>Ecdysozoa</taxon>
        <taxon>Arthropoda</taxon>
        <taxon>Hexapoda</taxon>
        <taxon>Insecta</taxon>
        <taxon>Pterygota</taxon>
        <taxon>Neoptera</taxon>
        <taxon>Endopterygota</taxon>
        <taxon>Diptera</taxon>
        <taxon>Brachycera</taxon>
        <taxon>Muscomorpha</taxon>
        <taxon>Ephydroidea</taxon>
        <taxon>Drosophilidae</taxon>
        <taxon>Drosophila</taxon>
        <taxon>Hawaiian Drosophila</taxon>
    </lineage>
</organism>
<protein>
    <recommendedName>
        <fullName evidence="5">Oxysterol-binding protein</fullName>
    </recommendedName>
</protein>
<dbReference type="GO" id="GO:0005886">
    <property type="term" value="C:plasma membrane"/>
    <property type="evidence" value="ECO:0007669"/>
    <property type="project" value="TreeGrafter"/>
</dbReference>
<dbReference type="InterPro" id="IPR000648">
    <property type="entry name" value="Oxysterol-bd"/>
</dbReference>
<gene>
    <name evidence="7" type="primary">Dgri\GH21526</name>
    <name evidence="7" type="ORF">Dgri_GH21526</name>
</gene>
<dbReference type="STRING" id="7222.B4JRV5"/>
<dbReference type="InterPro" id="IPR037239">
    <property type="entry name" value="OSBP_sf"/>
</dbReference>
<dbReference type="PROSITE" id="PS01013">
    <property type="entry name" value="OSBP"/>
    <property type="match status" value="1"/>
</dbReference>
<dbReference type="SUPFAM" id="SSF144000">
    <property type="entry name" value="Oxysterol-binding protein-like"/>
    <property type="match status" value="1"/>
</dbReference>
<comment type="similarity">
    <text evidence="1 4">Belongs to the OSBP family.</text>
</comment>
<sequence length="443" mass="50284">MSDGARQRLESNSPIEISFNKLSLSQKMRKTKSVKAVPTAAGNESTHRSRRSRVPDKPNYPINLWSLMKNCIGKDLSKIPMPVNFNEPISMLQRLVEDYEYSEILDTAAACTDECEQLAHLAAFTVSAYATAASRINKPFNPLLGETYECDRTDDLGWRCLAEQVSHHPPVSALHCESKEWITWQEFSMTSKFRGKSLQVNPVGGAYVLFTKSGNRYSWRKVTTTVNNIIVGKLCVDLEGETEIIGSNGNKCTLKYTPYSYFSRKAQRSVKGFIYNRNNEAKWVVRGTWDDKIEIAPVLGGSADGETFTTGDSRIAWKRRPGPPNADKFYNFTTLACQLNEPEEGVAPTDSRLRPDQRLMEEGAWDESNVEKLRLEEKQRTRRRALEAEAELAAAEGRPYPAYEPMWFERKKAQDSEDLVHVFKNTYWEAKAAQDWSGCPVIY</sequence>
<evidence type="ECO:0000256" key="6">
    <source>
        <dbReference type="SAM" id="MobiDB-lite"/>
    </source>
</evidence>
<dbReference type="GO" id="GO:0120009">
    <property type="term" value="P:intermembrane lipid transfer"/>
    <property type="evidence" value="ECO:0007669"/>
    <property type="project" value="UniProtKB-ARBA"/>
</dbReference>
<evidence type="ECO:0000256" key="3">
    <source>
        <dbReference type="ARBA" id="ARBA00023121"/>
    </source>
</evidence>
<accession>B4JRV5</accession>
<dbReference type="AlphaFoldDB" id="B4JRV5"/>
<keyword evidence="3" id="KW-0446">Lipid-binding</keyword>
<keyword evidence="8" id="KW-1185">Reference proteome</keyword>
<dbReference type="PANTHER" id="PTHR10972:SF205">
    <property type="entry name" value="OXYSTEROL-BINDING PROTEIN 1"/>
    <property type="match status" value="1"/>
</dbReference>
<dbReference type="InterPro" id="IPR018494">
    <property type="entry name" value="Oxysterol-bd_CS"/>
</dbReference>
<reference evidence="7 8" key="1">
    <citation type="journal article" date="2007" name="Nature">
        <title>Evolution of genes and genomes on the Drosophila phylogeny.</title>
        <authorList>
            <consortium name="Drosophila 12 Genomes Consortium"/>
            <person name="Clark A.G."/>
            <person name="Eisen M.B."/>
            <person name="Smith D.R."/>
            <person name="Bergman C.M."/>
            <person name="Oliver B."/>
            <person name="Markow T.A."/>
            <person name="Kaufman T.C."/>
            <person name="Kellis M."/>
            <person name="Gelbart W."/>
            <person name="Iyer V.N."/>
            <person name="Pollard D.A."/>
            <person name="Sackton T.B."/>
            <person name="Larracuente A.M."/>
            <person name="Singh N.D."/>
            <person name="Abad J.P."/>
            <person name="Abt D.N."/>
            <person name="Adryan B."/>
            <person name="Aguade M."/>
            <person name="Akashi H."/>
            <person name="Anderson W.W."/>
            <person name="Aquadro C.F."/>
            <person name="Ardell D.H."/>
            <person name="Arguello R."/>
            <person name="Artieri C.G."/>
            <person name="Barbash D.A."/>
            <person name="Barker D."/>
            <person name="Barsanti P."/>
            <person name="Batterham P."/>
            <person name="Batzoglou S."/>
            <person name="Begun D."/>
            <person name="Bhutkar A."/>
            <person name="Blanco E."/>
            <person name="Bosak S.A."/>
            <person name="Bradley R.K."/>
            <person name="Brand A.D."/>
            <person name="Brent M.R."/>
            <person name="Brooks A.N."/>
            <person name="Brown R.H."/>
            <person name="Butlin R.K."/>
            <person name="Caggese C."/>
            <person name="Calvi B.R."/>
            <person name="Bernardo de Carvalho A."/>
            <person name="Caspi A."/>
            <person name="Castrezana S."/>
            <person name="Celniker S.E."/>
            <person name="Chang J.L."/>
            <person name="Chapple C."/>
            <person name="Chatterji S."/>
            <person name="Chinwalla A."/>
            <person name="Civetta A."/>
            <person name="Clifton S.W."/>
            <person name="Comeron J.M."/>
            <person name="Costello J.C."/>
            <person name="Coyne J.A."/>
            <person name="Daub J."/>
            <person name="David R.G."/>
            <person name="Delcher A.L."/>
            <person name="Delehaunty K."/>
            <person name="Do C.B."/>
            <person name="Ebling H."/>
            <person name="Edwards K."/>
            <person name="Eickbush T."/>
            <person name="Evans J.D."/>
            <person name="Filipski A."/>
            <person name="Findeiss S."/>
            <person name="Freyhult E."/>
            <person name="Fulton L."/>
            <person name="Fulton R."/>
            <person name="Garcia A.C."/>
            <person name="Gardiner A."/>
            <person name="Garfield D.A."/>
            <person name="Garvin B.E."/>
            <person name="Gibson G."/>
            <person name="Gilbert D."/>
            <person name="Gnerre S."/>
            <person name="Godfrey J."/>
            <person name="Good R."/>
            <person name="Gotea V."/>
            <person name="Gravely B."/>
            <person name="Greenberg A.J."/>
            <person name="Griffiths-Jones S."/>
            <person name="Gross S."/>
            <person name="Guigo R."/>
            <person name="Gustafson E.A."/>
            <person name="Haerty W."/>
            <person name="Hahn M.W."/>
            <person name="Halligan D.L."/>
            <person name="Halpern A.L."/>
            <person name="Halter G.M."/>
            <person name="Han M.V."/>
            <person name="Heger A."/>
            <person name="Hillier L."/>
            <person name="Hinrichs A.S."/>
            <person name="Holmes I."/>
            <person name="Hoskins R.A."/>
            <person name="Hubisz M.J."/>
            <person name="Hultmark D."/>
            <person name="Huntley M.A."/>
            <person name="Jaffe D.B."/>
            <person name="Jagadeeshan S."/>
            <person name="Jeck W.R."/>
            <person name="Johnson J."/>
            <person name="Jones C.D."/>
            <person name="Jordan W.C."/>
            <person name="Karpen G.H."/>
            <person name="Kataoka E."/>
            <person name="Keightley P.D."/>
            <person name="Kheradpour P."/>
            <person name="Kirkness E.F."/>
            <person name="Koerich L.B."/>
            <person name="Kristiansen K."/>
            <person name="Kudrna D."/>
            <person name="Kulathinal R.J."/>
            <person name="Kumar S."/>
            <person name="Kwok R."/>
            <person name="Lander E."/>
            <person name="Langley C.H."/>
            <person name="Lapoint R."/>
            <person name="Lazzaro B.P."/>
            <person name="Lee S.J."/>
            <person name="Levesque L."/>
            <person name="Li R."/>
            <person name="Lin C.F."/>
            <person name="Lin M.F."/>
            <person name="Lindblad-Toh K."/>
            <person name="Llopart A."/>
            <person name="Long M."/>
            <person name="Low L."/>
            <person name="Lozovsky E."/>
            <person name="Lu J."/>
            <person name="Luo M."/>
            <person name="Machado C.A."/>
            <person name="Makalowski W."/>
            <person name="Marzo M."/>
            <person name="Matsuda M."/>
            <person name="Matzkin L."/>
            <person name="McAllister B."/>
            <person name="McBride C.S."/>
            <person name="McKernan B."/>
            <person name="McKernan K."/>
            <person name="Mendez-Lago M."/>
            <person name="Minx P."/>
            <person name="Mollenhauer M.U."/>
            <person name="Montooth K."/>
            <person name="Mount S.M."/>
            <person name="Mu X."/>
            <person name="Myers E."/>
            <person name="Negre B."/>
            <person name="Newfeld S."/>
            <person name="Nielsen R."/>
            <person name="Noor M.A."/>
            <person name="O'Grady P."/>
            <person name="Pachter L."/>
            <person name="Papaceit M."/>
            <person name="Parisi M.J."/>
            <person name="Parisi M."/>
            <person name="Parts L."/>
            <person name="Pedersen J.S."/>
            <person name="Pesole G."/>
            <person name="Phillippy A.M."/>
            <person name="Ponting C.P."/>
            <person name="Pop M."/>
            <person name="Porcelli D."/>
            <person name="Powell J.R."/>
            <person name="Prohaska S."/>
            <person name="Pruitt K."/>
            <person name="Puig M."/>
            <person name="Quesneville H."/>
            <person name="Ram K.R."/>
            <person name="Rand D."/>
            <person name="Rasmussen M.D."/>
            <person name="Reed L.K."/>
            <person name="Reenan R."/>
            <person name="Reily A."/>
            <person name="Remington K.A."/>
            <person name="Rieger T.T."/>
            <person name="Ritchie M.G."/>
            <person name="Robin C."/>
            <person name="Rogers Y.H."/>
            <person name="Rohde C."/>
            <person name="Rozas J."/>
            <person name="Rubenfield M.J."/>
            <person name="Ruiz A."/>
            <person name="Russo S."/>
            <person name="Salzberg S.L."/>
            <person name="Sanchez-Gracia A."/>
            <person name="Saranga D.J."/>
            <person name="Sato H."/>
            <person name="Schaeffer S.W."/>
            <person name="Schatz M.C."/>
            <person name="Schlenke T."/>
            <person name="Schwartz R."/>
            <person name="Segarra C."/>
            <person name="Singh R.S."/>
            <person name="Sirot L."/>
            <person name="Sirota M."/>
            <person name="Sisneros N.B."/>
            <person name="Smith C.D."/>
            <person name="Smith T.F."/>
            <person name="Spieth J."/>
            <person name="Stage D.E."/>
            <person name="Stark A."/>
            <person name="Stephan W."/>
            <person name="Strausberg R.L."/>
            <person name="Strempel S."/>
            <person name="Sturgill D."/>
            <person name="Sutton G."/>
            <person name="Sutton G.G."/>
            <person name="Tao W."/>
            <person name="Teichmann S."/>
            <person name="Tobari Y.N."/>
            <person name="Tomimura Y."/>
            <person name="Tsolas J.M."/>
            <person name="Valente V.L."/>
            <person name="Venter E."/>
            <person name="Venter J.C."/>
            <person name="Vicario S."/>
            <person name="Vieira F.G."/>
            <person name="Vilella A.J."/>
            <person name="Villasante A."/>
            <person name="Walenz B."/>
            <person name="Wang J."/>
            <person name="Wasserman M."/>
            <person name="Watts T."/>
            <person name="Wilson D."/>
            <person name="Wilson R.K."/>
            <person name="Wing R.A."/>
            <person name="Wolfner M.F."/>
            <person name="Wong A."/>
            <person name="Wong G.K."/>
            <person name="Wu C.I."/>
            <person name="Wu G."/>
            <person name="Yamamoto D."/>
            <person name="Yang H.P."/>
            <person name="Yang S.P."/>
            <person name="Yorke J.A."/>
            <person name="Yoshida K."/>
            <person name="Zdobnov E."/>
            <person name="Zhang P."/>
            <person name="Zhang Y."/>
            <person name="Zimin A.V."/>
            <person name="Baldwin J."/>
            <person name="Abdouelleil A."/>
            <person name="Abdulkadir J."/>
            <person name="Abebe A."/>
            <person name="Abera B."/>
            <person name="Abreu J."/>
            <person name="Acer S.C."/>
            <person name="Aftuck L."/>
            <person name="Alexander A."/>
            <person name="An P."/>
            <person name="Anderson E."/>
            <person name="Anderson S."/>
            <person name="Arachi H."/>
            <person name="Azer M."/>
            <person name="Bachantsang P."/>
            <person name="Barry A."/>
            <person name="Bayul T."/>
            <person name="Berlin A."/>
            <person name="Bessette D."/>
            <person name="Bloom T."/>
            <person name="Blye J."/>
            <person name="Boguslavskiy L."/>
            <person name="Bonnet C."/>
            <person name="Boukhgalter B."/>
            <person name="Bourzgui I."/>
            <person name="Brown A."/>
            <person name="Cahill P."/>
            <person name="Channer S."/>
            <person name="Cheshatsang Y."/>
            <person name="Chuda L."/>
            <person name="Citroen M."/>
            <person name="Collymore A."/>
            <person name="Cooke P."/>
            <person name="Costello M."/>
            <person name="D'Aco K."/>
            <person name="Daza R."/>
            <person name="De Haan G."/>
            <person name="DeGray S."/>
            <person name="DeMaso C."/>
            <person name="Dhargay N."/>
            <person name="Dooley K."/>
            <person name="Dooley E."/>
            <person name="Doricent M."/>
            <person name="Dorje P."/>
            <person name="Dorjee K."/>
            <person name="Dupes A."/>
            <person name="Elong R."/>
            <person name="Falk J."/>
            <person name="Farina A."/>
            <person name="Faro S."/>
            <person name="Ferguson D."/>
            <person name="Fisher S."/>
            <person name="Foley C.D."/>
            <person name="Franke A."/>
            <person name="Friedrich D."/>
            <person name="Gadbois L."/>
            <person name="Gearin G."/>
            <person name="Gearin C.R."/>
            <person name="Giannoukos G."/>
            <person name="Goode T."/>
            <person name="Graham J."/>
            <person name="Grandbois E."/>
            <person name="Grewal S."/>
            <person name="Gyaltsen K."/>
            <person name="Hafez N."/>
            <person name="Hagos B."/>
            <person name="Hall J."/>
            <person name="Henson C."/>
            <person name="Hollinger A."/>
            <person name="Honan T."/>
            <person name="Huard M.D."/>
            <person name="Hughes L."/>
            <person name="Hurhula B."/>
            <person name="Husby M.E."/>
            <person name="Kamat A."/>
            <person name="Kanga B."/>
            <person name="Kashin S."/>
            <person name="Khazanovich D."/>
            <person name="Kisner P."/>
            <person name="Lance K."/>
            <person name="Lara M."/>
            <person name="Lee W."/>
            <person name="Lennon N."/>
            <person name="Letendre F."/>
            <person name="LeVine R."/>
            <person name="Lipovsky A."/>
            <person name="Liu X."/>
            <person name="Liu J."/>
            <person name="Liu S."/>
            <person name="Lokyitsang T."/>
            <person name="Lokyitsang Y."/>
            <person name="Lubonja R."/>
            <person name="Lui A."/>
            <person name="MacDonald P."/>
            <person name="Magnisalis V."/>
            <person name="Maru K."/>
            <person name="Matthews C."/>
            <person name="McCusker W."/>
            <person name="McDonough S."/>
            <person name="Mehta T."/>
            <person name="Meldrim J."/>
            <person name="Meneus L."/>
            <person name="Mihai O."/>
            <person name="Mihalev A."/>
            <person name="Mihova T."/>
            <person name="Mittelman R."/>
            <person name="Mlenga V."/>
            <person name="Montmayeur A."/>
            <person name="Mulrain L."/>
            <person name="Navidi A."/>
            <person name="Naylor J."/>
            <person name="Negash T."/>
            <person name="Nguyen T."/>
            <person name="Nguyen N."/>
            <person name="Nicol R."/>
            <person name="Norbu C."/>
            <person name="Norbu N."/>
            <person name="Novod N."/>
            <person name="O'Neill B."/>
            <person name="Osman S."/>
            <person name="Markiewicz E."/>
            <person name="Oyono O.L."/>
            <person name="Patti C."/>
            <person name="Phunkhang P."/>
            <person name="Pierre F."/>
            <person name="Priest M."/>
            <person name="Raghuraman S."/>
            <person name="Rege F."/>
            <person name="Reyes R."/>
            <person name="Rise C."/>
            <person name="Rogov P."/>
            <person name="Ross K."/>
            <person name="Ryan E."/>
            <person name="Settipalli S."/>
            <person name="Shea T."/>
            <person name="Sherpa N."/>
            <person name="Shi L."/>
            <person name="Shih D."/>
            <person name="Sparrow T."/>
            <person name="Spaulding J."/>
            <person name="Stalker J."/>
            <person name="Stange-Thomann N."/>
            <person name="Stavropoulos S."/>
            <person name="Stone C."/>
            <person name="Strader C."/>
            <person name="Tesfaye S."/>
            <person name="Thomson T."/>
            <person name="Thoulutsang Y."/>
            <person name="Thoulutsang D."/>
            <person name="Topham K."/>
            <person name="Topping I."/>
            <person name="Tsamla T."/>
            <person name="Vassiliev H."/>
            <person name="Vo A."/>
            <person name="Wangchuk T."/>
            <person name="Wangdi T."/>
            <person name="Weiand M."/>
            <person name="Wilkinson J."/>
            <person name="Wilson A."/>
            <person name="Yadav S."/>
            <person name="Young G."/>
            <person name="Yu Q."/>
            <person name="Zembek L."/>
            <person name="Zhong D."/>
            <person name="Zimmer A."/>
            <person name="Zwirko Z."/>
            <person name="Jaffe D.B."/>
            <person name="Alvarez P."/>
            <person name="Brockman W."/>
            <person name="Butler J."/>
            <person name="Chin C."/>
            <person name="Gnerre S."/>
            <person name="Grabherr M."/>
            <person name="Kleber M."/>
            <person name="Mauceli E."/>
            <person name="MacCallum I."/>
        </authorList>
    </citation>
    <scope>NUCLEOTIDE SEQUENCE [LARGE SCALE GENOMIC DNA]</scope>
    <source>
        <strain evidence="8">Tucson 15287-2541.00</strain>
    </source>
</reference>
<dbReference type="EMBL" id="CH916373">
    <property type="protein sequence ID" value="EDV94495.1"/>
    <property type="molecule type" value="Genomic_DNA"/>
</dbReference>
<dbReference type="InParanoid" id="B4JRV5"/>
<dbReference type="Gene3D" id="2.40.160.120">
    <property type="match status" value="1"/>
</dbReference>
<dbReference type="GO" id="GO:0097038">
    <property type="term" value="C:perinuclear endoplasmic reticulum"/>
    <property type="evidence" value="ECO:0007669"/>
    <property type="project" value="TreeGrafter"/>
</dbReference>
<evidence type="ECO:0000313" key="7">
    <source>
        <dbReference type="EMBL" id="EDV94495.1"/>
    </source>
</evidence>
<evidence type="ECO:0000313" key="8">
    <source>
        <dbReference type="Proteomes" id="UP000001070"/>
    </source>
</evidence>
<dbReference type="FunFam" id="2.40.160.120:FF:000001">
    <property type="entry name" value="Oxysterol-binding protein"/>
    <property type="match status" value="1"/>
</dbReference>
<proteinExistence type="inferred from homology"/>
<dbReference type="eggNOG" id="KOG1737">
    <property type="taxonomic scope" value="Eukaryota"/>
</dbReference>
<evidence type="ECO:0000256" key="4">
    <source>
        <dbReference type="RuleBase" id="RU003844"/>
    </source>
</evidence>
<dbReference type="SMR" id="B4JRV5"/>
<evidence type="ECO:0000256" key="2">
    <source>
        <dbReference type="ARBA" id="ARBA00022553"/>
    </source>
</evidence>
<dbReference type="OrthoDB" id="1854502at2759"/>
<evidence type="ECO:0000256" key="1">
    <source>
        <dbReference type="ARBA" id="ARBA00008842"/>
    </source>
</evidence>
<dbReference type="Pfam" id="PF01237">
    <property type="entry name" value="Oxysterol_BP"/>
    <property type="match status" value="1"/>
</dbReference>
<dbReference type="GO" id="GO:0005829">
    <property type="term" value="C:cytosol"/>
    <property type="evidence" value="ECO:0007669"/>
    <property type="project" value="TreeGrafter"/>
</dbReference>
<evidence type="ECO:0000256" key="5">
    <source>
        <dbReference type="RuleBase" id="RU003845"/>
    </source>
</evidence>
<feature type="region of interest" description="Disordered" evidence="6">
    <location>
        <begin position="29"/>
        <end position="56"/>
    </location>
</feature>